<feature type="region of interest" description="Disordered" evidence="1">
    <location>
        <begin position="33"/>
        <end position="72"/>
    </location>
</feature>
<accession>A0A4D6LY53</accession>
<dbReference type="EMBL" id="CP039349">
    <property type="protein sequence ID" value="QCD93675.1"/>
    <property type="molecule type" value="Genomic_DNA"/>
</dbReference>
<proteinExistence type="predicted"/>
<dbReference type="Proteomes" id="UP000501690">
    <property type="component" value="Linkage Group LG5"/>
</dbReference>
<organism evidence="2 3">
    <name type="scientific">Vigna unguiculata</name>
    <name type="common">Cowpea</name>
    <dbReference type="NCBI Taxonomy" id="3917"/>
    <lineage>
        <taxon>Eukaryota</taxon>
        <taxon>Viridiplantae</taxon>
        <taxon>Streptophyta</taxon>
        <taxon>Embryophyta</taxon>
        <taxon>Tracheophyta</taxon>
        <taxon>Spermatophyta</taxon>
        <taxon>Magnoliopsida</taxon>
        <taxon>eudicotyledons</taxon>
        <taxon>Gunneridae</taxon>
        <taxon>Pentapetalae</taxon>
        <taxon>rosids</taxon>
        <taxon>fabids</taxon>
        <taxon>Fabales</taxon>
        <taxon>Fabaceae</taxon>
        <taxon>Papilionoideae</taxon>
        <taxon>50 kb inversion clade</taxon>
        <taxon>NPAAA clade</taxon>
        <taxon>indigoferoid/millettioid clade</taxon>
        <taxon>Phaseoleae</taxon>
        <taxon>Vigna</taxon>
    </lineage>
</organism>
<protein>
    <submittedName>
        <fullName evidence="2">Uncharacterized protein</fullName>
    </submittedName>
</protein>
<evidence type="ECO:0000256" key="1">
    <source>
        <dbReference type="SAM" id="MobiDB-lite"/>
    </source>
</evidence>
<evidence type="ECO:0000313" key="3">
    <source>
        <dbReference type="Proteomes" id="UP000501690"/>
    </source>
</evidence>
<gene>
    <name evidence="2" type="ORF">DEO72_LG5g1751</name>
</gene>
<name>A0A4D6LY53_VIGUN</name>
<reference evidence="2 3" key="1">
    <citation type="submission" date="2019-04" db="EMBL/GenBank/DDBJ databases">
        <title>An improved genome assembly and genetic linkage map for asparagus bean, Vigna unguiculata ssp. sesquipedialis.</title>
        <authorList>
            <person name="Xia Q."/>
            <person name="Zhang R."/>
            <person name="Dong Y."/>
        </authorList>
    </citation>
    <scope>NUCLEOTIDE SEQUENCE [LARGE SCALE GENOMIC DNA]</scope>
    <source>
        <tissue evidence="2">Leaf</tissue>
    </source>
</reference>
<feature type="compositionally biased region" description="Basic and acidic residues" evidence="1">
    <location>
        <begin position="40"/>
        <end position="65"/>
    </location>
</feature>
<keyword evidence="3" id="KW-1185">Reference proteome</keyword>
<sequence>MYMIQKGRPKQLVDQLSPHRCREWHSDQTSDCLCLMPSRGGEHPSKKRKSEEVTSKPSDGPKPDSVRAPASGSKDGVLFAPLAFFLPETMPFLNTDLQTKSDEELASLKVALADLPVPLWGGSSSSSLFFHSFYAKGYYIYLIMQDVLGLHKIIYEKKALLVQFGRTRVSKTRCRRAERSRSEIITLAGLMNLPFWTGTVFGSQVQASKRRRSRPNSVPEEGMAGRKSYHEASYGCAKNMKETSTLLVQSVTSEKKDIGFQRHITNIVGSRLRIRGILSGCMILVESPNPFITKEAHQYKRILILQVEWLSILPTERTSAKAYSVRTRSCWERMGSSTLGSPEGKEAPSVKVACLAQEVGTVENKVANGCIMRGNLPNSSGPILKKAKKRYLMSLRSISHTGTETRPGLPRGAVVGNLGQWAKARSSNIT</sequence>
<dbReference type="AlphaFoldDB" id="A0A4D6LY53"/>
<evidence type="ECO:0000313" key="2">
    <source>
        <dbReference type="EMBL" id="QCD93675.1"/>
    </source>
</evidence>